<keyword evidence="3" id="KW-1185">Reference proteome</keyword>
<dbReference type="EMBL" id="MU004181">
    <property type="protein sequence ID" value="KAF2503128.1"/>
    <property type="molecule type" value="Genomic_DNA"/>
</dbReference>
<evidence type="ECO:0000313" key="3">
    <source>
        <dbReference type="Proteomes" id="UP000799750"/>
    </source>
</evidence>
<dbReference type="Proteomes" id="UP000799750">
    <property type="component" value="Unassembled WGS sequence"/>
</dbReference>
<reference evidence="2" key="1">
    <citation type="journal article" date="2020" name="Stud. Mycol.">
        <title>101 Dothideomycetes genomes: a test case for predicting lifestyles and emergence of pathogens.</title>
        <authorList>
            <person name="Haridas S."/>
            <person name="Albert R."/>
            <person name="Binder M."/>
            <person name="Bloem J."/>
            <person name="Labutti K."/>
            <person name="Salamov A."/>
            <person name="Andreopoulos B."/>
            <person name="Baker S."/>
            <person name="Barry K."/>
            <person name="Bills G."/>
            <person name="Bluhm B."/>
            <person name="Cannon C."/>
            <person name="Castanera R."/>
            <person name="Culley D."/>
            <person name="Daum C."/>
            <person name="Ezra D."/>
            <person name="Gonzalez J."/>
            <person name="Henrissat B."/>
            <person name="Kuo A."/>
            <person name="Liang C."/>
            <person name="Lipzen A."/>
            <person name="Lutzoni F."/>
            <person name="Magnuson J."/>
            <person name="Mondo S."/>
            <person name="Nolan M."/>
            <person name="Ohm R."/>
            <person name="Pangilinan J."/>
            <person name="Park H.-J."/>
            <person name="Ramirez L."/>
            <person name="Alfaro M."/>
            <person name="Sun H."/>
            <person name="Tritt A."/>
            <person name="Yoshinaga Y."/>
            <person name="Zwiers L.-H."/>
            <person name="Turgeon B."/>
            <person name="Goodwin S."/>
            <person name="Spatafora J."/>
            <person name="Crous P."/>
            <person name="Grigoriev I."/>
        </authorList>
    </citation>
    <scope>NUCLEOTIDE SEQUENCE</scope>
    <source>
        <strain evidence="2">CBS 269.34</strain>
    </source>
</reference>
<feature type="compositionally biased region" description="Basic residues" evidence="1">
    <location>
        <begin position="1"/>
        <end position="10"/>
    </location>
</feature>
<organism evidence="2 3">
    <name type="scientific">Lophium mytilinum</name>
    <dbReference type="NCBI Taxonomy" id="390894"/>
    <lineage>
        <taxon>Eukaryota</taxon>
        <taxon>Fungi</taxon>
        <taxon>Dikarya</taxon>
        <taxon>Ascomycota</taxon>
        <taxon>Pezizomycotina</taxon>
        <taxon>Dothideomycetes</taxon>
        <taxon>Pleosporomycetidae</taxon>
        <taxon>Mytilinidiales</taxon>
        <taxon>Mytilinidiaceae</taxon>
        <taxon>Lophium</taxon>
    </lineage>
</organism>
<evidence type="ECO:0000313" key="2">
    <source>
        <dbReference type="EMBL" id="KAF2503128.1"/>
    </source>
</evidence>
<proteinExistence type="predicted"/>
<protein>
    <submittedName>
        <fullName evidence="2">Uncharacterized protein</fullName>
    </submittedName>
</protein>
<dbReference type="AlphaFoldDB" id="A0A6A6RE52"/>
<gene>
    <name evidence="2" type="ORF">BU16DRAFT_521740</name>
</gene>
<evidence type="ECO:0000256" key="1">
    <source>
        <dbReference type="SAM" id="MobiDB-lite"/>
    </source>
</evidence>
<sequence>MAHQRPKRARSNPISASVPHHYKPASSLSVFSLALSSVVLVAAARSRRPHGVDSLKADTSTVRSPPCDPACQLTRK</sequence>
<feature type="region of interest" description="Disordered" evidence="1">
    <location>
        <begin position="1"/>
        <end position="20"/>
    </location>
</feature>
<accession>A0A6A6RE52</accession>
<feature type="region of interest" description="Disordered" evidence="1">
    <location>
        <begin position="46"/>
        <end position="76"/>
    </location>
</feature>
<name>A0A6A6RE52_9PEZI</name>